<name>Q6Z3S4_ORYSJ</name>
<dbReference type="Proteomes" id="UP000000763">
    <property type="component" value="Chromosome 8"/>
</dbReference>
<proteinExistence type="predicted"/>
<evidence type="ECO:0000313" key="3">
    <source>
        <dbReference type="Proteomes" id="UP000000763"/>
    </source>
</evidence>
<sequence>MSDCPRGEETDRKRGLAAGDAAAAATEGPSHGSAAGRVSAVPLALIGRVPAMSLALAGRVHAGLLPTRRRTRGPR</sequence>
<accession>Q6Z3S4</accession>
<gene>
    <name evidence="2" type="primary">OSJNBa0025J22.30</name>
</gene>
<evidence type="ECO:0000256" key="1">
    <source>
        <dbReference type="SAM" id="MobiDB-lite"/>
    </source>
</evidence>
<dbReference type="AlphaFoldDB" id="Q6Z3S4"/>
<protein>
    <submittedName>
        <fullName evidence="2">Uncharacterized protein</fullName>
    </submittedName>
</protein>
<dbReference type="EMBL" id="AP005245">
    <property type="protein sequence ID" value="BAD10180.1"/>
    <property type="molecule type" value="Genomic_DNA"/>
</dbReference>
<reference evidence="3" key="2">
    <citation type="journal article" date="2008" name="Nucleic Acids Res.">
        <title>The rice annotation project database (RAP-DB): 2008 update.</title>
        <authorList>
            <consortium name="The rice annotation project (RAP)"/>
        </authorList>
    </citation>
    <scope>GENOME REANNOTATION</scope>
    <source>
        <strain evidence="3">cv. Nipponbare</strain>
    </source>
</reference>
<reference evidence="3" key="1">
    <citation type="journal article" date="2005" name="Nature">
        <title>The map-based sequence of the rice genome.</title>
        <authorList>
            <consortium name="International rice genome sequencing project (IRGSP)"/>
            <person name="Matsumoto T."/>
            <person name="Wu J."/>
            <person name="Kanamori H."/>
            <person name="Katayose Y."/>
            <person name="Fujisawa M."/>
            <person name="Namiki N."/>
            <person name="Mizuno H."/>
            <person name="Yamamoto K."/>
            <person name="Antonio B.A."/>
            <person name="Baba T."/>
            <person name="Sakata K."/>
            <person name="Nagamura Y."/>
            <person name="Aoki H."/>
            <person name="Arikawa K."/>
            <person name="Arita K."/>
            <person name="Bito T."/>
            <person name="Chiden Y."/>
            <person name="Fujitsuka N."/>
            <person name="Fukunaka R."/>
            <person name="Hamada M."/>
            <person name="Harada C."/>
            <person name="Hayashi A."/>
            <person name="Hijishita S."/>
            <person name="Honda M."/>
            <person name="Hosokawa S."/>
            <person name="Ichikawa Y."/>
            <person name="Idonuma A."/>
            <person name="Iijima M."/>
            <person name="Ikeda M."/>
            <person name="Ikeno M."/>
            <person name="Ito K."/>
            <person name="Ito S."/>
            <person name="Ito T."/>
            <person name="Ito Y."/>
            <person name="Ito Y."/>
            <person name="Iwabuchi A."/>
            <person name="Kamiya K."/>
            <person name="Karasawa W."/>
            <person name="Kurita K."/>
            <person name="Katagiri S."/>
            <person name="Kikuta A."/>
            <person name="Kobayashi H."/>
            <person name="Kobayashi N."/>
            <person name="Machita K."/>
            <person name="Maehara T."/>
            <person name="Masukawa M."/>
            <person name="Mizubayashi T."/>
            <person name="Mukai Y."/>
            <person name="Nagasaki H."/>
            <person name="Nagata Y."/>
            <person name="Naito S."/>
            <person name="Nakashima M."/>
            <person name="Nakama Y."/>
            <person name="Nakamichi Y."/>
            <person name="Nakamura M."/>
            <person name="Meguro A."/>
            <person name="Negishi M."/>
            <person name="Ohta I."/>
            <person name="Ohta T."/>
            <person name="Okamoto M."/>
            <person name="Ono N."/>
            <person name="Saji S."/>
            <person name="Sakaguchi M."/>
            <person name="Sakai K."/>
            <person name="Shibata M."/>
            <person name="Shimokawa T."/>
            <person name="Song J."/>
            <person name="Takazaki Y."/>
            <person name="Terasawa K."/>
            <person name="Tsugane M."/>
            <person name="Tsuji K."/>
            <person name="Ueda S."/>
            <person name="Waki K."/>
            <person name="Yamagata H."/>
            <person name="Yamamoto M."/>
            <person name="Yamamoto S."/>
            <person name="Yamane H."/>
            <person name="Yoshiki S."/>
            <person name="Yoshihara R."/>
            <person name="Yukawa K."/>
            <person name="Zhong H."/>
            <person name="Yano M."/>
            <person name="Yuan Q."/>
            <person name="Ouyang S."/>
            <person name="Liu J."/>
            <person name="Jones K.M."/>
            <person name="Gansberger K."/>
            <person name="Moffat K."/>
            <person name="Hill J."/>
            <person name="Bera J."/>
            <person name="Fadrosh D."/>
            <person name="Jin S."/>
            <person name="Johri S."/>
            <person name="Kim M."/>
            <person name="Overton L."/>
            <person name="Reardon M."/>
            <person name="Tsitrin T."/>
            <person name="Vuong H."/>
            <person name="Weaver B."/>
            <person name="Ciecko A."/>
            <person name="Tallon L."/>
            <person name="Jackson J."/>
            <person name="Pai G."/>
            <person name="Aken S.V."/>
            <person name="Utterback T."/>
            <person name="Reidmuller S."/>
            <person name="Feldblyum T."/>
            <person name="Hsiao J."/>
            <person name="Zismann V."/>
            <person name="Iobst S."/>
            <person name="de Vazeille A.R."/>
            <person name="Buell C.R."/>
            <person name="Ying K."/>
            <person name="Li Y."/>
            <person name="Lu T."/>
            <person name="Huang Y."/>
            <person name="Zhao Q."/>
            <person name="Feng Q."/>
            <person name="Zhang L."/>
            <person name="Zhu J."/>
            <person name="Weng Q."/>
            <person name="Mu J."/>
            <person name="Lu Y."/>
            <person name="Fan D."/>
            <person name="Liu Y."/>
            <person name="Guan J."/>
            <person name="Zhang Y."/>
            <person name="Yu S."/>
            <person name="Liu X."/>
            <person name="Zhang Y."/>
            <person name="Hong G."/>
            <person name="Han B."/>
            <person name="Choisne N."/>
            <person name="Demange N."/>
            <person name="Orjeda G."/>
            <person name="Samain S."/>
            <person name="Cattolico L."/>
            <person name="Pelletier E."/>
            <person name="Couloux A."/>
            <person name="Segurens B."/>
            <person name="Wincker P."/>
            <person name="D'Hont A."/>
            <person name="Scarpelli C."/>
            <person name="Weissenbach J."/>
            <person name="Salanoubat M."/>
            <person name="Quetier F."/>
            <person name="Yu Y."/>
            <person name="Kim H.R."/>
            <person name="Rambo T."/>
            <person name="Currie J."/>
            <person name="Collura K."/>
            <person name="Luo M."/>
            <person name="Yang T."/>
            <person name="Ammiraju J.S.S."/>
            <person name="Engler F."/>
            <person name="Soderlund C."/>
            <person name="Wing R.A."/>
            <person name="Palmer L.E."/>
            <person name="de la Bastide M."/>
            <person name="Spiegel L."/>
            <person name="Nascimento L."/>
            <person name="Zutavern T."/>
            <person name="O'Shaughnessy A."/>
            <person name="Dike S."/>
            <person name="Dedhia N."/>
            <person name="Preston R."/>
            <person name="Balija V."/>
            <person name="McCombie W.R."/>
            <person name="Chow T."/>
            <person name="Chen H."/>
            <person name="Chung M."/>
            <person name="Chen C."/>
            <person name="Shaw J."/>
            <person name="Wu H."/>
            <person name="Hsiao K."/>
            <person name="Chao Y."/>
            <person name="Chu M."/>
            <person name="Cheng C."/>
            <person name="Hour A."/>
            <person name="Lee P."/>
            <person name="Lin S."/>
            <person name="Lin Y."/>
            <person name="Liou J."/>
            <person name="Liu S."/>
            <person name="Hsing Y."/>
            <person name="Raghuvanshi S."/>
            <person name="Mohanty A."/>
            <person name="Bharti A.K."/>
            <person name="Gaur A."/>
            <person name="Gupta V."/>
            <person name="Kumar D."/>
            <person name="Ravi V."/>
            <person name="Vij S."/>
            <person name="Kapur A."/>
            <person name="Khurana P."/>
            <person name="Khurana P."/>
            <person name="Khurana J.P."/>
            <person name="Tyagi A.K."/>
            <person name="Gaikwad K."/>
            <person name="Singh A."/>
            <person name="Dalal V."/>
            <person name="Srivastava S."/>
            <person name="Dixit A."/>
            <person name="Pal A.K."/>
            <person name="Ghazi I.A."/>
            <person name="Yadav M."/>
            <person name="Pandit A."/>
            <person name="Bhargava A."/>
            <person name="Sureshbabu K."/>
            <person name="Batra K."/>
            <person name="Sharma T.R."/>
            <person name="Mohapatra T."/>
            <person name="Singh N.K."/>
            <person name="Messing J."/>
            <person name="Nelson A.B."/>
            <person name="Fuks G."/>
            <person name="Kavchok S."/>
            <person name="Keizer G."/>
            <person name="Linton E."/>
            <person name="Llaca V."/>
            <person name="Song R."/>
            <person name="Tanyolac B."/>
            <person name="Young S."/>
            <person name="Ho-Il K."/>
            <person name="Hahn J.H."/>
            <person name="Sangsakoo G."/>
            <person name="Vanavichit A."/>
            <person name="de Mattos Luiz.A.T."/>
            <person name="Zimmer P.D."/>
            <person name="Malone G."/>
            <person name="Dellagostin O."/>
            <person name="de Oliveira A.C."/>
            <person name="Bevan M."/>
            <person name="Bancroft I."/>
            <person name="Minx P."/>
            <person name="Cordum H."/>
            <person name="Wilson R."/>
            <person name="Cheng Z."/>
            <person name="Jin W."/>
            <person name="Jiang J."/>
            <person name="Leong S.A."/>
            <person name="Iwama H."/>
            <person name="Gojobori T."/>
            <person name="Itoh T."/>
            <person name="Niimura Y."/>
            <person name="Fujii Y."/>
            <person name="Habara T."/>
            <person name="Sakai H."/>
            <person name="Sato Y."/>
            <person name="Wilson G."/>
            <person name="Kumar K."/>
            <person name="McCouch S."/>
            <person name="Juretic N."/>
            <person name="Hoen D."/>
            <person name="Wright S."/>
            <person name="Bruskiewich R."/>
            <person name="Bureau T."/>
            <person name="Miyao A."/>
            <person name="Hirochika H."/>
            <person name="Nishikawa T."/>
            <person name="Kadowaki K."/>
            <person name="Sugiura M."/>
            <person name="Burr B."/>
            <person name="Sasaki T."/>
        </authorList>
    </citation>
    <scope>NUCLEOTIDE SEQUENCE [LARGE SCALE GENOMIC DNA]</scope>
    <source>
        <strain evidence="3">cv. Nipponbare</strain>
    </source>
</reference>
<organism evidence="2 3">
    <name type="scientific">Oryza sativa subsp. japonica</name>
    <name type="common">Rice</name>
    <dbReference type="NCBI Taxonomy" id="39947"/>
    <lineage>
        <taxon>Eukaryota</taxon>
        <taxon>Viridiplantae</taxon>
        <taxon>Streptophyta</taxon>
        <taxon>Embryophyta</taxon>
        <taxon>Tracheophyta</taxon>
        <taxon>Spermatophyta</taxon>
        <taxon>Magnoliopsida</taxon>
        <taxon>Liliopsida</taxon>
        <taxon>Poales</taxon>
        <taxon>Poaceae</taxon>
        <taxon>BOP clade</taxon>
        <taxon>Oryzoideae</taxon>
        <taxon>Oryzeae</taxon>
        <taxon>Oryzinae</taxon>
        <taxon>Oryza</taxon>
        <taxon>Oryza sativa</taxon>
    </lineage>
</organism>
<evidence type="ECO:0000313" key="2">
    <source>
        <dbReference type="EMBL" id="BAD10180.1"/>
    </source>
</evidence>
<feature type="region of interest" description="Disordered" evidence="1">
    <location>
        <begin position="1"/>
        <end position="35"/>
    </location>
</feature>
<feature type="compositionally biased region" description="Basic and acidic residues" evidence="1">
    <location>
        <begin position="1"/>
        <end position="14"/>
    </location>
</feature>